<accession>A0A2T2YCW9</accession>
<keyword evidence="2" id="KW-1185">Reference proteome</keyword>
<dbReference type="Proteomes" id="UP000240357">
    <property type="component" value="Unassembled WGS sequence"/>
</dbReference>
<dbReference type="AlphaFoldDB" id="A0A2T2YCW9"/>
<protein>
    <recommendedName>
        <fullName evidence="3">Macroglobulin domain-containing protein</fullName>
    </recommendedName>
</protein>
<name>A0A2T2YCW9_9BACT</name>
<dbReference type="EMBL" id="PYFT01000001">
    <property type="protein sequence ID" value="PSR53343.1"/>
    <property type="molecule type" value="Genomic_DNA"/>
</dbReference>
<gene>
    <name evidence="1" type="ORF">AHMF7605_07280</name>
</gene>
<evidence type="ECO:0008006" key="3">
    <source>
        <dbReference type="Google" id="ProtNLM"/>
    </source>
</evidence>
<comment type="caution">
    <text evidence="1">The sequence shown here is derived from an EMBL/GenBank/DDBJ whole genome shotgun (WGS) entry which is preliminary data.</text>
</comment>
<evidence type="ECO:0000313" key="2">
    <source>
        <dbReference type="Proteomes" id="UP000240357"/>
    </source>
</evidence>
<dbReference type="RefSeq" id="WP_106927874.1">
    <property type="nucleotide sequence ID" value="NZ_PYFT01000001.1"/>
</dbReference>
<reference evidence="1 2" key="1">
    <citation type="submission" date="2018-03" db="EMBL/GenBank/DDBJ databases">
        <title>Adhaeribacter sp. HMF7605 Genome sequencing and assembly.</title>
        <authorList>
            <person name="Kang H."/>
            <person name="Kang J."/>
            <person name="Cha I."/>
            <person name="Kim H."/>
            <person name="Joh K."/>
        </authorList>
    </citation>
    <scope>NUCLEOTIDE SEQUENCE [LARGE SCALE GENOMIC DNA]</scope>
    <source>
        <strain evidence="1 2">HMF7605</strain>
    </source>
</reference>
<proteinExistence type="predicted"/>
<organism evidence="1 2">
    <name type="scientific">Adhaeribacter arboris</name>
    <dbReference type="NCBI Taxonomy" id="2072846"/>
    <lineage>
        <taxon>Bacteria</taxon>
        <taxon>Pseudomonadati</taxon>
        <taxon>Bacteroidota</taxon>
        <taxon>Cytophagia</taxon>
        <taxon>Cytophagales</taxon>
        <taxon>Hymenobacteraceae</taxon>
        <taxon>Adhaeribacter</taxon>
    </lineage>
</organism>
<evidence type="ECO:0000313" key="1">
    <source>
        <dbReference type="EMBL" id="PSR53343.1"/>
    </source>
</evidence>
<sequence length="666" mass="74665">MFQIYKNYLFTSLIWLGLLIAKPTTAQTLPEKLNTFLKERTSERLVLITDKPYYQVGDTVYFRVSSNPNTSENLVEMQLLAPDTPNPKSTKVLLKDGLSISYIILPTNGTSGDYVLRAFSPVGWEASQLIRVYTTTQADGVYKTSNWAKSGSNENLKVVKNQNNWEINWQLSGKPNESKGWFLITDFNQVIFSQEIDFSDLTGKITVPTAAITTNQVQLVLAQSSGEILFNYSLYPNESVKSLYQVQLNKNTFNLREEVKVSLVAENSSAKPANSLVSVRVLEQLDSIPFSFSGNHPVTESFNLYQSLPTYNLKKIVAASSSAPEEYIFNLKGKIVSVTDKRPIGHSLIHLIVPTSNQLEVVYSDKDGRIQVELDPFEGIKPLVFRAIQEGIELRNLEFIPDSAQSVVPWTQTYTAEAYTLAQQELITKFKILNRINQAFTLESEAKVARRSNDLKPSQLEESKLKPTTSYDLQAYEKFSNVTEIFRELIPAIEIVKRKDGVHARLYARLLKRFYTNYPLFLVDGIPSYDVETILNLPASQLVKIDVFNTSTALAPFDVLSTGGVVALYTKDRNFNPAALHDNNITVTGTAPSIVAPQFNRPEPTTPDFRPLVYWNPVLKTNANGSANFLFSTNDQIGKFVIEITTTSNNGEVKTATSPYTVEAQK</sequence>
<dbReference type="OrthoDB" id="679547at2"/>